<dbReference type="RefSeq" id="XP_067717886.1">
    <property type="nucleotide sequence ID" value="XM_067861785.1"/>
</dbReference>
<dbReference type="GO" id="GO:0046983">
    <property type="term" value="F:protein dimerization activity"/>
    <property type="evidence" value="ECO:0007669"/>
    <property type="project" value="InterPro"/>
</dbReference>
<dbReference type="InterPro" id="IPR011262">
    <property type="entry name" value="DNA-dir_RNA_pol_insert"/>
</dbReference>
<keyword evidence="6" id="KW-1185">Reference proteome</keyword>
<protein>
    <submittedName>
        <fullName evidence="5">DNA-directed RNA polymerase, alpha subunit</fullName>
    </submittedName>
</protein>
<gene>
    <name evidence="5" type="ORF">BcabD6B2_52520</name>
</gene>
<dbReference type="GO" id="GO:0000428">
    <property type="term" value="C:DNA-directed RNA polymerase complex"/>
    <property type="evidence" value="ECO:0007669"/>
    <property type="project" value="UniProtKB-KW"/>
</dbReference>
<feature type="domain" description="DNA-directed RNA polymerase RpoA/D/Rpb3-type" evidence="4">
    <location>
        <begin position="207"/>
        <end position="440"/>
    </location>
</feature>
<dbReference type="GO" id="GO:0003899">
    <property type="term" value="F:DNA-directed RNA polymerase activity"/>
    <property type="evidence" value="ECO:0007669"/>
    <property type="project" value="InterPro"/>
</dbReference>
<organism evidence="5 6">
    <name type="scientific">Babesia caballi</name>
    <dbReference type="NCBI Taxonomy" id="5871"/>
    <lineage>
        <taxon>Eukaryota</taxon>
        <taxon>Sar</taxon>
        <taxon>Alveolata</taxon>
        <taxon>Apicomplexa</taxon>
        <taxon>Aconoidasida</taxon>
        <taxon>Piroplasmida</taxon>
        <taxon>Babesiidae</taxon>
        <taxon>Babesia</taxon>
    </lineage>
</organism>
<dbReference type="AlphaFoldDB" id="A0AAV4M1N0"/>
<reference evidence="5 6" key="1">
    <citation type="submission" date="2021-06" db="EMBL/GenBank/DDBJ databases">
        <title>Genome sequence of Babesia caballi.</title>
        <authorList>
            <person name="Yamagishi J."/>
            <person name="Kidaka T."/>
            <person name="Ochi A."/>
        </authorList>
    </citation>
    <scope>NUCLEOTIDE SEQUENCE [LARGE SCALE GENOMIC DNA]</scope>
    <source>
        <strain evidence="5">USDA-D6B2</strain>
    </source>
</reference>
<dbReference type="SMART" id="SM00662">
    <property type="entry name" value="RPOLD"/>
    <property type="match status" value="1"/>
</dbReference>
<evidence type="ECO:0000256" key="2">
    <source>
        <dbReference type="ARBA" id="ARBA00023163"/>
    </source>
</evidence>
<dbReference type="Proteomes" id="UP001497744">
    <property type="component" value="Unassembled WGS sequence"/>
</dbReference>
<dbReference type="Gene3D" id="3.30.1360.10">
    <property type="entry name" value="RNA polymerase, RBP11-like subunit"/>
    <property type="match status" value="1"/>
</dbReference>
<evidence type="ECO:0000259" key="4">
    <source>
        <dbReference type="SMART" id="SM00662"/>
    </source>
</evidence>
<dbReference type="GO" id="GO:0006351">
    <property type="term" value="P:DNA-templated transcription"/>
    <property type="evidence" value="ECO:0007669"/>
    <property type="project" value="InterPro"/>
</dbReference>
<evidence type="ECO:0000256" key="3">
    <source>
        <dbReference type="SAM" id="MobiDB-lite"/>
    </source>
</evidence>
<dbReference type="EMBL" id="BPLF01000005">
    <property type="protein sequence ID" value="GIX65817.1"/>
    <property type="molecule type" value="Genomic_DNA"/>
</dbReference>
<dbReference type="InterPro" id="IPR036643">
    <property type="entry name" value="RNApol_insert_sf"/>
</dbReference>
<accession>A0AAV4M1N0</accession>
<sequence>MSRSGRWTGRFLTRALNPEQAELHPESLSGVDPAIGEDRIDELRRKGVIEGDSRTWRNWHVVTQGQWDDVGEQLMPKSEPNPAITEPYALRKPLKYWGFMRGVRHAGHKHHVVPDRLGVLQRHVWKGRRGGGRRKQPAVYALDVPAHVGHGGGPRGARVQRLPPVRRVDRAGPRCADEGEDGERSDFDPRHGYASLSVVPTSAGRLYQKFYLGPYPITMGWTIGSLLKVLALSRSPGHGVVAVKVHNMREDTTIPGVTDDLLNIALNLNEVALETLKPGEEARVRTLIKGPATVCAGSLQWPSFVKIASPDTYIARVEEGGELDIEVKIEWGRGLWLADSTGLYRQEEGADAICMKRRRVKEVDEEGFHPLTTFFSGCRMVRLAVHKLLGQRWDILSDACPDPREQLVVEVWTDRSTTPKAALEFGLRESLAWLRELRRQLSQDADFDGEDEQLRDTWEKIDKYQSLERRQAMMGGPPAFNLHETDAFPGLKAADCQYVGSPDDVKLMPQAPYSLPNFSPPPPAQDSLEWLAEELQSEEYADKSAITAKNFERFLAQPEDAARAVDLSVLPVSPAVVVALRMCGLNSVGDVAGLSAEELERYPEVSAEDAGRIVEFVKANFNLEK</sequence>
<dbReference type="Gene3D" id="2.170.120.12">
    <property type="entry name" value="DNA-directed RNA polymerase, insert domain"/>
    <property type="match status" value="1"/>
</dbReference>
<dbReference type="Pfam" id="PF01000">
    <property type="entry name" value="RNA_pol_A_bac"/>
    <property type="match status" value="1"/>
</dbReference>
<dbReference type="SUPFAM" id="SSF56553">
    <property type="entry name" value="Insert subdomain of RNA polymerase alpha subunit"/>
    <property type="match status" value="1"/>
</dbReference>
<evidence type="ECO:0000313" key="6">
    <source>
        <dbReference type="Proteomes" id="UP001497744"/>
    </source>
</evidence>
<evidence type="ECO:0000256" key="1">
    <source>
        <dbReference type="ARBA" id="ARBA00022478"/>
    </source>
</evidence>
<dbReference type="InterPro" id="IPR011263">
    <property type="entry name" value="DNA-dir_RNA_pol_RpoA/D/Rpb3"/>
</dbReference>
<dbReference type="InterPro" id="IPR036603">
    <property type="entry name" value="RBP11-like"/>
</dbReference>
<evidence type="ECO:0000313" key="5">
    <source>
        <dbReference type="EMBL" id="GIX65817.1"/>
    </source>
</evidence>
<comment type="caution">
    <text evidence="5">The sequence shown here is derived from an EMBL/GenBank/DDBJ whole genome shotgun (WGS) entry which is preliminary data.</text>
</comment>
<keyword evidence="2" id="KW-0804">Transcription</keyword>
<keyword evidence="1 5" id="KW-0240">DNA-directed RNA polymerase</keyword>
<name>A0AAV4M1N0_BABCB</name>
<dbReference type="SUPFAM" id="SSF55257">
    <property type="entry name" value="RBP11-like subunits of RNA polymerase"/>
    <property type="match status" value="1"/>
</dbReference>
<feature type="region of interest" description="Disordered" evidence="3">
    <location>
        <begin position="170"/>
        <end position="189"/>
    </location>
</feature>
<dbReference type="GeneID" id="94197298"/>
<proteinExistence type="predicted"/>